<evidence type="ECO:0000313" key="2">
    <source>
        <dbReference type="Proteomes" id="UP000278437"/>
    </source>
</evidence>
<dbReference type="NCBIfam" id="NF010451">
    <property type="entry name" value="PRK13877.1"/>
    <property type="match status" value="1"/>
</dbReference>
<gene>
    <name evidence="1" type="ORF">STH12_04264</name>
</gene>
<reference evidence="1 2" key="1">
    <citation type="submission" date="2017-03" db="EMBL/GenBank/DDBJ databases">
        <title>Full genome sequence of a non-lethal Shewanella isolate that potentiates virulence of Vibio parahaemolyticus causing acute hepatopancreatic necrosis disease (AHPND) in shrimp.</title>
        <authorList>
            <person name="Prachumwat A."/>
            <person name="Sritunyalucksana K."/>
        </authorList>
    </citation>
    <scope>NUCLEOTIDE SEQUENCE [LARGE SCALE GENOMIC DNA]</scope>
    <source>
        <strain evidence="1 2">TH2012</strain>
        <plasmid evidence="2">psth1</plasmid>
    </source>
</reference>
<name>A0ABM7DXJ3_9GAMM</name>
<geneLocation type="plasmid" evidence="2">
    <name>psth1</name>
</geneLocation>
<sequence length="129" mass="14107">MNEPAPKVQKASRKGSQRITVYCLPDEKKLIEENAKAAGKTASSFLLAVGQGYQVNGIVDAVQVREMARISGDLGRLGGLLKWWLTDDARVANFTPETIRAVLTKIEDTQVELGAVMSNVIRPRLGQNK</sequence>
<dbReference type="RefSeq" id="WP_126169633.1">
    <property type="nucleotide sequence ID" value="NZ_CP020374.1"/>
</dbReference>
<keyword evidence="1" id="KW-0614">Plasmid</keyword>
<evidence type="ECO:0008006" key="3">
    <source>
        <dbReference type="Google" id="ProtNLM"/>
    </source>
</evidence>
<protein>
    <recommendedName>
        <fullName evidence="3">Relaxosome protein</fullName>
    </recommendedName>
</protein>
<dbReference type="Pfam" id="PF21983">
    <property type="entry name" value="NikA-like"/>
    <property type="match status" value="1"/>
</dbReference>
<dbReference type="Proteomes" id="UP000278437">
    <property type="component" value="Plasmid pSTH1"/>
</dbReference>
<dbReference type="EMBL" id="CP020374">
    <property type="protein sequence ID" value="AZQ13290.1"/>
    <property type="molecule type" value="Genomic_DNA"/>
</dbReference>
<keyword evidence="2" id="KW-1185">Reference proteome</keyword>
<accession>A0ABM7DXJ3</accession>
<organism evidence="1 2">
    <name type="scientific">Shewanella khirikhana</name>
    <dbReference type="NCBI Taxonomy" id="1965282"/>
    <lineage>
        <taxon>Bacteria</taxon>
        <taxon>Pseudomonadati</taxon>
        <taxon>Pseudomonadota</taxon>
        <taxon>Gammaproteobacteria</taxon>
        <taxon>Alteromonadales</taxon>
        <taxon>Shewanellaceae</taxon>
        <taxon>Shewanella</taxon>
    </lineage>
</organism>
<dbReference type="InterPro" id="IPR053842">
    <property type="entry name" value="NikA-like"/>
</dbReference>
<proteinExistence type="predicted"/>
<evidence type="ECO:0000313" key="1">
    <source>
        <dbReference type="EMBL" id="AZQ13290.1"/>
    </source>
</evidence>